<gene>
    <name evidence="2" type="ORF">FM068_10880</name>
</gene>
<dbReference type="EMBL" id="VJNE01000037">
    <property type="protein sequence ID" value="MZG29069.1"/>
    <property type="molecule type" value="Genomic_DNA"/>
</dbReference>
<evidence type="ECO:0000259" key="1">
    <source>
        <dbReference type="Pfam" id="PF13349"/>
    </source>
</evidence>
<organism evidence="2 3">
    <name type="scientific">Adlercreutzia equolifaciens</name>
    <dbReference type="NCBI Taxonomy" id="446660"/>
    <lineage>
        <taxon>Bacteria</taxon>
        <taxon>Bacillati</taxon>
        <taxon>Actinomycetota</taxon>
        <taxon>Coriobacteriia</taxon>
        <taxon>Eggerthellales</taxon>
        <taxon>Eggerthellaceae</taxon>
        <taxon>Adlercreutzia</taxon>
    </lineage>
</organism>
<dbReference type="Proteomes" id="UP000472380">
    <property type="component" value="Unassembled WGS sequence"/>
</dbReference>
<comment type="caution">
    <text evidence="2">The sequence shown here is derived from an EMBL/GenBank/DDBJ whole genome shotgun (WGS) entry which is preliminary data.</text>
</comment>
<accession>A0A6L8Q6Y7</accession>
<sequence length="203" mass="20769">MNETMHGGPQPVMACSTNGGVLSIDYMEGNGGLSGCSLGTWGSKDVEVLIPESAASLERFVLEAASGEYGIDGADAMLCEKMELDVASGSVSVSQMSVTDLELSLASGNVAYEGSIAKTLHIDQASGEFYFGPCLSAPETISGSLASGHIVLELPADTALTAQVDKTSGNFTNDFAGSAGDPSHSCDLTFDIISGNLEVLSAE</sequence>
<dbReference type="Gene3D" id="2.160.20.120">
    <property type="match status" value="1"/>
</dbReference>
<reference evidence="2 3" key="1">
    <citation type="submission" date="2019-07" db="EMBL/GenBank/DDBJ databases">
        <title>Draft genome sequence of Adlercreutzia equolifaciens IPLA 37004, a human intestinal strain that does not produces equol from daidzein.</title>
        <authorList>
            <person name="Vazquez L."/>
            <person name="Florez A.B."/>
            <person name="Mayo B."/>
        </authorList>
    </citation>
    <scope>NUCLEOTIDE SEQUENCE [LARGE SCALE GENOMIC DNA]</scope>
    <source>
        <strain evidence="2 3">IPLA 37004</strain>
    </source>
</reference>
<protein>
    <submittedName>
        <fullName evidence="2">DUF4097 domain-containing protein</fullName>
    </submittedName>
</protein>
<dbReference type="AlphaFoldDB" id="A0A6L8Q6Y7"/>
<dbReference type="Pfam" id="PF13349">
    <property type="entry name" value="DUF4097"/>
    <property type="match status" value="1"/>
</dbReference>
<feature type="domain" description="DUF4097" evidence="1">
    <location>
        <begin position="16"/>
        <end position="128"/>
    </location>
</feature>
<evidence type="ECO:0000313" key="3">
    <source>
        <dbReference type="Proteomes" id="UP000472380"/>
    </source>
</evidence>
<evidence type="ECO:0000313" key="2">
    <source>
        <dbReference type="EMBL" id="MZG29069.1"/>
    </source>
</evidence>
<dbReference type="RefSeq" id="WP_161128433.1">
    <property type="nucleotide sequence ID" value="NZ_VJNE01000037.1"/>
</dbReference>
<dbReference type="InterPro" id="IPR025164">
    <property type="entry name" value="Toastrack_DUF4097"/>
</dbReference>
<proteinExistence type="predicted"/>
<name>A0A6L8Q6Y7_9ACTN</name>